<accession>A0A1M6T4L4</accession>
<dbReference type="NCBIfam" id="TIGR00768">
    <property type="entry name" value="rimK_fam"/>
    <property type="match status" value="1"/>
</dbReference>
<dbReference type="InterPro" id="IPR004666">
    <property type="entry name" value="Rp_bS6_RimK/Lys_biosynth_LsyX"/>
</dbReference>
<reference evidence="6 7" key="1">
    <citation type="submission" date="2016-11" db="EMBL/GenBank/DDBJ databases">
        <authorList>
            <person name="Jaros S."/>
            <person name="Januszkiewicz K."/>
            <person name="Wedrychowicz H."/>
        </authorList>
    </citation>
    <scope>NUCLEOTIDE SEQUENCE [LARGE SCALE GENOMIC DNA]</scope>
    <source>
        <strain evidence="6 7">DSM 14501</strain>
    </source>
</reference>
<dbReference type="PROSITE" id="PS50975">
    <property type="entry name" value="ATP_GRASP"/>
    <property type="match status" value="1"/>
</dbReference>
<keyword evidence="3 4" id="KW-0067">ATP-binding</keyword>
<evidence type="ECO:0000313" key="7">
    <source>
        <dbReference type="Proteomes" id="UP000184082"/>
    </source>
</evidence>
<dbReference type="PANTHER" id="PTHR21621">
    <property type="entry name" value="RIBOSOMAL PROTEIN S6 MODIFICATION PROTEIN"/>
    <property type="match status" value="1"/>
</dbReference>
<dbReference type="InterPro" id="IPR013815">
    <property type="entry name" value="ATP_grasp_subdomain_1"/>
</dbReference>
<dbReference type="PANTHER" id="PTHR21621:SF2">
    <property type="entry name" value="COENZYME GAMMA-F420-2:ALPHA-L-GLUTAMATE LIGASE"/>
    <property type="match status" value="1"/>
</dbReference>
<keyword evidence="6" id="KW-0436">Ligase</keyword>
<dbReference type="GO" id="GO:0046872">
    <property type="term" value="F:metal ion binding"/>
    <property type="evidence" value="ECO:0007669"/>
    <property type="project" value="UniProtKB-KW"/>
</dbReference>
<dbReference type="Proteomes" id="UP000184082">
    <property type="component" value="Unassembled WGS sequence"/>
</dbReference>
<feature type="domain" description="ATP-grasp" evidence="5">
    <location>
        <begin position="107"/>
        <end position="286"/>
    </location>
</feature>
<keyword evidence="7" id="KW-1185">Reference proteome</keyword>
<keyword evidence="2 4" id="KW-0547">Nucleotide-binding</keyword>
<dbReference type="Gene3D" id="3.30.1490.20">
    <property type="entry name" value="ATP-grasp fold, A domain"/>
    <property type="match status" value="1"/>
</dbReference>
<proteinExistence type="predicted"/>
<evidence type="ECO:0000313" key="6">
    <source>
        <dbReference type="EMBL" id="SHK51891.1"/>
    </source>
</evidence>
<dbReference type="Gene3D" id="3.40.50.20">
    <property type="match status" value="1"/>
</dbReference>
<dbReference type="STRING" id="1121266.SAMN02745883_02238"/>
<evidence type="ECO:0000256" key="4">
    <source>
        <dbReference type="PROSITE-ProRule" id="PRU00409"/>
    </source>
</evidence>
<sequence>MNRNHGWIIYSKKSIRPDPKDNAFDWMIEEAKKAGLNVEILFEEDIDLICDNEGLKILYQNKFKDIPTFVLLRSYCISIAKQLELLGVRTYNTSTALSNSLNKWYTHQLLTIKNIKMPKTLFTSNNSISYEKLSRQLGRKIIIKEIHGSKGEGVFLAESKEEFEYIIKNVKENILFQEYIETSCGRDIRVHVIGNRVVASVLRKSNKDFRSNYSQGGSAFSYDIDSCIEKIAVESTKALGLEIAGVDLLFGEEEILVCEVNGIPGFRTISATSKINIPREIFNYIKSTL</sequence>
<dbReference type="InterPro" id="IPR013651">
    <property type="entry name" value="ATP-grasp_RimK-type"/>
</dbReference>
<dbReference type="EMBL" id="FRAJ01000023">
    <property type="protein sequence ID" value="SHK51891.1"/>
    <property type="molecule type" value="Genomic_DNA"/>
</dbReference>
<protein>
    <submittedName>
        <fullName evidence="6">Gamma-F420-2:alpha-L-glutamate ligase</fullName>
    </submittedName>
</protein>
<dbReference type="SUPFAM" id="SSF56059">
    <property type="entry name" value="Glutathione synthetase ATP-binding domain-like"/>
    <property type="match status" value="1"/>
</dbReference>
<dbReference type="GO" id="GO:0043774">
    <property type="term" value="F:coenzyme F420-2 alpha-glutamyl ligase activity"/>
    <property type="evidence" value="ECO:0007669"/>
    <property type="project" value="TreeGrafter"/>
</dbReference>
<dbReference type="RefSeq" id="WP_072968567.1">
    <property type="nucleotide sequence ID" value="NZ_FRAJ01000023.1"/>
</dbReference>
<dbReference type="Pfam" id="PF08443">
    <property type="entry name" value="RimK"/>
    <property type="match status" value="1"/>
</dbReference>
<dbReference type="AlphaFoldDB" id="A0A1M6T4L4"/>
<dbReference type="GO" id="GO:0005737">
    <property type="term" value="C:cytoplasm"/>
    <property type="evidence" value="ECO:0007669"/>
    <property type="project" value="TreeGrafter"/>
</dbReference>
<dbReference type="Gene3D" id="3.30.470.20">
    <property type="entry name" value="ATP-grasp fold, B domain"/>
    <property type="match status" value="1"/>
</dbReference>
<dbReference type="GO" id="GO:0005524">
    <property type="term" value="F:ATP binding"/>
    <property type="evidence" value="ECO:0007669"/>
    <property type="project" value="UniProtKB-UniRule"/>
</dbReference>
<organism evidence="6 7">
    <name type="scientific">Caminicella sporogenes DSM 14501</name>
    <dbReference type="NCBI Taxonomy" id="1121266"/>
    <lineage>
        <taxon>Bacteria</taxon>
        <taxon>Bacillati</taxon>
        <taxon>Bacillota</taxon>
        <taxon>Clostridia</taxon>
        <taxon>Peptostreptococcales</taxon>
        <taxon>Caminicellaceae</taxon>
        <taxon>Caminicella</taxon>
    </lineage>
</organism>
<name>A0A1M6T4L4_9FIRM</name>
<evidence type="ECO:0000256" key="1">
    <source>
        <dbReference type="ARBA" id="ARBA00022723"/>
    </source>
</evidence>
<keyword evidence="1" id="KW-0479">Metal-binding</keyword>
<gene>
    <name evidence="6" type="ORF">SAMN02745883_02238</name>
</gene>
<dbReference type="InterPro" id="IPR011761">
    <property type="entry name" value="ATP-grasp"/>
</dbReference>
<evidence type="ECO:0000256" key="3">
    <source>
        <dbReference type="ARBA" id="ARBA00022840"/>
    </source>
</evidence>
<evidence type="ECO:0000259" key="5">
    <source>
        <dbReference type="PROSITE" id="PS50975"/>
    </source>
</evidence>
<evidence type="ECO:0000256" key="2">
    <source>
        <dbReference type="ARBA" id="ARBA00022741"/>
    </source>
</evidence>